<feature type="transmembrane region" description="Helical" evidence="6">
    <location>
        <begin position="329"/>
        <end position="347"/>
    </location>
</feature>
<dbReference type="PANTHER" id="PTHR42718:SF9">
    <property type="entry name" value="MAJOR FACILITATOR SUPERFAMILY MULTIDRUG TRANSPORTER MFSC"/>
    <property type="match status" value="1"/>
</dbReference>
<dbReference type="EMBL" id="OKQU01000001">
    <property type="protein sequence ID" value="SPE06819.1"/>
    <property type="molecule type" value="Genomic_DNA"/>
</dbReference>
<reference evidence="9 10" key="2">
    <citation type="submission" date="2018-02" db="EMBL/GenBank/DDBJ databases">
        <authorList>
            <person name="Cohen D.B."/>
            <person name="Kent A.D."/>
        </authorList>
    </citation>
    <scope>NUCLEOTIDE SEQUENCE [LARGE SCALE GENOMIC DNA]</scope>
    <source>
        <strain evidence="9 10">CECT 9216</strain>
    </source>
</reference>
<evidence type="ECO:0000313" key="10">
    <source>
        <dbReference type="Proteomes" id="UP000237923"/>
    </source>
</evidence>
<name>A0A2N9K8I7_9LACO</name>
<dbReference type="PROSITE" id="PS50850">
    <property type="entry name" value="MFS"/>
    <property type="match status" value="1"/>
</dbReference>
<keyword evidence="4 6" id="KW-1133">Transmembrane helix</keyword>
<evidence type="ECO:0000313" key="11">
    <source>
        <dbReference type="Proteomes" id="UP000239237"/>
    </source>
</evidence>
<dbReference type="GeneID" id="99674060"/>
<evidence type="ECO:0000256" key="3">
    <source>
        <dbReference type="ARBA" id="ARBA00022692"/>
    </source>
</evidence>
<reference evidence="8 11" key="1">
    <citation type="submission" date="2018-02" db="EMBL/GenBank/DDBJ databases">
        <authorList>
            <person name="Rodrigo-Torres L."/>
            <person name="Arahal R. D."/>
            <person name="Lucena T."/>
        </authorList>
    </citation>
    <scope>NUCLEOTIDE SEQUENCE [LARGE SCALE GENOMIC DNA]</scope>
    <source>
        <strain evidence="8 11">CECT 8486</strain>
    </source>
</reference>
<feature type="transmembrane region" description="Helical" evidence="6">
    <location>
        <begin position="426"/>
        <end position="443"/>
    </location>
</feature>
<dbReference type="InterPro" id="IPR036259">
    <property type="entry name" value="MFS_trans_sf"/>
</dbReference>
<dbReference type="GO" id="GO:0005886">
    <property type="term" value="C:plasma membrane"/>
    <property type="evidence" value="ECO:0007669"/>
    <property type="project" value="UniProtKB-SubCell"/>
</dbReference>
<evidence type="ECO:0000313" key="8">
    <source>
        <dbReference type="EMBL" id="SPD91594.1"/>
    </source>
</evidence>
<feature type="transmembrane region" description="Helical" evidence="6">
    <location>
        <begin position="296"/>
        <end position="317"/>
    </location>
</feature>
<keyword evidence="5 6" id="KW-0472">Membrane</keyword>
<proteinExistence type="predicted"/>
<dbReference type="RefSeq" id="WP_072613567.1">
    <property type="nucleotide sequence ID" value="NZ_AP017935.1"/>
</dbReference>
<dbReference type="EMBL" id="OKQR01000001">
    <property type="protein sequence ID" value="SPD91594.1"/>
    <property type="molecule type" value="Genomic_DNA"/>
</dbReference>
<dbReference type="InterPro" id="IPR020846">
    <property type="entry name" value="MFS_dom"/>
</dbReference>
<keyword evidence="3 6" id="KW-0812">Transmembrane</keyword>
<comment type="subcellular location">
    <subcellularLocation>
        <location evidence="1">Cell membrane</location>
        <topology evidence="1">Multi-pass membrane protein</topology>
    </subcellularLocation>
</comment>
<evidence type="ECO:0000256" key="2">
    <source>
        <dbReference type="ARBA" id="ARBA00022448"/>
    </source>
</evidence>
<feature type="transmembrane region" description="Helical" evidence="6">
    <location>
        <begin position="392"/>
        <end position="414"/>
    </location>
</feature>
<feature type="transmembrane region" description="Helical" evidence="6">
    <location>
        <begin position="224"/>
        <end position="243"/>
    </location>
</feature>
<accession>A0A2N9K8I7</accession>
<dbReference type="InterPro" id="IPR011701">
    <property type="entry name" value="MFS"/>
</dbReference>
<dbReference type="PRINTS" id="PR01036">
    <property type="entry name" value="TCRTETB"/>
</dbReference>
<organism evidence="9 10">
    <name type="scientific">Leuconostoc suionicum</name>
    <dbReference type="NCBI Taxonomy" id="1511761"/>
    <lineage>
        <taxon>Bacteria</taxon>
        <taxon>Bacillati</taxon>
        <taxon>Bacillota</taxon>
        <taxon>Bacilli</taxon>
        <taxon>Lactobacillales</taxon>
        <taxon>Lactobacillaceae</taxon>
        <taxon>Leuconostoc</taxon>
    </lineage>
</organism>
<feature type="transmembrane region" description="Helical" evidence="6">
    <location>
        <begin position="104"/>
        <end position="122"/>
    </location>
</feature>
<dbReference type="SUPFAM" id="SSF103473">
    <property type="entry name" value="MFS general substrate transporter"/>
    <property type="match status" value="1"/>
</dbReference>
<dbReference type="Pfam" id="PF07690">
    <property type="entry name" value="MFS_1"/>
    <property type="match status" value="1"/>
</dbReference>
<feature type="transmembrane region" description="Helical" evidence="6">
    <location>
        <begin position="263"/>
        <end position="284"/>
    </location>
</feature>
<dbReference type="GO" id="GO:0022857">
    <property type="term" value="F:transmembrane transporter activity"/>
    <property type="evidence" value="ECO:0007669"/>
    <property type="project" value="InterPro"/>
</dbReference>
<feature type="transmembrane region" description="Helical" evidence="6">
    <location>
        <begin position="353"/>
        <end position="371"/>
    </location>
</feature>
<feature type="transmembrane region" description="Helical" evidence="6">
    <location>
        <begin position="51"/>
        <end position="71"/>
    </location>
</feature>
<feature type="transmembrane region" description="Helical" evidence="6">
    <location>
        <begin position="134"/>
        <end position="151"/>
    </location>
</feature>
<feature type="transmembrane region" description="Helical" evidence="6">
    <location>
        <begin position="163"/>
        <end position="184"/>
    </location>
</feature>
<dbReference type="Proteomes" id="UP000237923">
    <property type="component" value="Unassembled WGS sequence"/>
</dbReference>
<feature type="domain" description="Major facilitator superfamily (MFS) profile" evidence="7">
    <location>
        <begin position="13"/>
        <end position="447"/>
    </location>
</feature>
<dbReference type="PANTHER" id="PTHR42718">
    <property type="entry name" value="MAJOR FACILITATOR SUPERFAMILY MULTIDRUG TRANSPORTER MFSC"/>
    <property type="match status" value="1"/>
</dbReference>
<dbReference type="AlphaFoldDB" id="A0A2N9K8I7"/>
<sequence length="450" mass="49250">MEENKVSTKNAMAIIAVALVSFSGIMAETAMNVTFPVLTRYFSTSLNSIQWVTTAYLLSVTIMITTSAYLNKRYNTRYLWLASLISFATGTLVGGLASNLPVLLIGRVLEGIAAGISMPLMFNLIVQLVPRSKIGLWMGIGSMVVSLAPSFGPTYGGALIDTLGWRSIFFILLIVPIMSLLLGWKTVDNSKETQANVSFDVLAFGLLSVSLITALILINQLESGTVNILLLVLTIVSLAGFVIRSLTSKQTFLNIRLLSNSKFLFLLLPVVLYMFANLGINLLLPNYSQKILNTSSFWAGFSLLPGTLLGGILNPYFGHLYDKHGDRTPLLVGNTIFGISLLVMAYFTKNLGIISFIFMYMIFTFGRNMAFSIGMTASIDELSRDKKTDATAILQSSQMFMGALGTTVAALYGAQKSGLAVGFQHFLWLLFFISLIIFVMFFARQKTGNK</sequence>
<feature type="transmembrane region" description="Helical" evidence="6">
    <location>
        <begin position="196"/>
        <end position="218"/>
    </location>
</feature>
<dbReference type="Gene3D" id="1.20.1250.20">
    <property type="entry name" value="MFS general substrate transporter like domains"/>
    <property type="match status" value="2"/>
</dbReference>
<evidence type="ECO:0000256" key="5">
    <source>
        <dbReference type="ARBA" id="ARBA00023136"/>
    </source>
</evidence>
<evidence type="ECO:0000256" key="1">
    <source>
        <dbReference type="ARBA" id="ARBA00004651"/>
    </source>
</evidence>
<evidence type="ECO:0000256" key="6">
    <source>
        <dbReference type="SAM" id="Phobius"/>
    </source>
</evidence>
<protein>
    <submittedName>
        <fullName evidence="9">Multidrug export protein EmrB</fullName>
    </submittedName>
</protein>
<keyword evidence="11" id="KW-1185">Reference proteome</keyword>
<feature type="transmembrane region" description="Helical" evidence="6">
    <location>
        <begin position="78"/>
        <end position="98"/>
    </location>
</feature>
<dbReference type="Proteomes" id="UP000239237">
    <property type="component" value="Unassembled WGS sequence"/>
</dbReference>
<gene>
    <name evidence="9" type="primary">emrB_1</name>
    <name evidence="8" type="ORF">LES8486_00576</name>
    <name evidence="9" type="ORF">LES9216_00723</name>
</gene>
<evidence type="ECO:0000259" key="7">
    <source>
        <dbReference type="PROSITE" id="PS50850"/>
    </source>
</evidence>
<evidence type="ECO:0000256" key="4">
    <source>
        <dbReference type="ARBA" id="ARBA00022989"/>
    </source>
</evidence>
<keyword evidence="2" id="KW-0813">Transport</keyword>
<evidence type="ECO:0000313" key="9">
    <source>
        <dbReference type="EMBL" id="SPE06819.1"/>
    </source>
</evidence>
<dbReference type="KEGG" id="lsu:A6B45_04585"/>